<evidence type="ECO:0000256" key="2">
    <source>
        <dbReference type="SAM" id="MobiDB-lite"/>
    </source>
</evidence>
<evidence type="ECO:0000313" key="3">
    <source>
        <dbReference type="EMBL" id="KAF9873065.1"/>
    </source>
</evidence>
<dbReference type="PANTHER" id="PTHR43591:SF24">
    <property type="entry name" value="2-METHOXY-6-POLYPRENYL-1,4-BENZOQUINOL METHYLASE, MITOCHONDRIAL"/>
    <property type="match status" value="1"/>
</dbReference>
<dbReference type="CDD" id="cd02440">
    <property type="entry name" value="AdoMet_MTases"/>
    <property type="match status" value="1"/>
</dbReference>
<evidence type="ECO:0000313" key="4">
    <source>
        <dbReference type="Proteomes" id="UP000781932"/>
    </source>
</evidence>
<name>A0A9P6HZL9_9PEZI</name>
<feature type="region of interest" description="Disordered" evidence="2">
    <location>
        <begin position="1"/>
        <end position="31"/>
    </location>
</feature>
<dbReference type="InterPro" id="IPR029063">
    <property type="entry name" value="SAM-dependent_MTases_sf"/>
</dbReference>
<gene>
    <name evidence="3" type="ORF">CkaCkLH20_09575</name>
</gene>
<dbReference type="Pfam" id="PF13489">
    <property type="entry name" value="Methyltransf_23"/>
    <property type="match status" value="1"/>
</dbReference>
<evidence type="ECO:0000256" key="1">
    <source>
        <dbReference type="ARBA" id="ARBA00038158"/>
    </source>
</evidence>
<dbReference type="Gene3D" id="3.40.50.150">
    <property type="entry name" value="Vaccinia Virus protein VP39"/>
    <property type="match status" value="1"/>
</dbReference>
<dbReference type="AlphaFoldDB" id="A0A9P6HZL9"/>
<dbReference type="GO" id="GO:0008168">
    <property type="term" value="F:methyltransferase activity"/>
    <property type="evidence" value="ECO:0007669"/>
    <property type="project" value="TreeGrafter"/>
</dbReference>
<proteinExistence type="inferred from homology"/>
<comment type="similarity">
    <text evidence="1">Belongs to the methyltransferase superfamily. LaeA methyltransferase family.</text>
</comment>
<dbReference type="PANTHER" id="PTHR43591">
    <property type="entry name" value="METHYLTRANSFERASE"/>
    <property type="match status" value="1"/>
</dbReference>
<protein>
    <recommendedName>
        <fullName evidence="5">Secondary metabolism regulator LAE1</fullName>
    </recommendedName>
</protein>
<reference evidence="3" key="2">
    <citation type="submission" date="2020-11" db="EMBL/GenBank/DDBJ databases">
        <title>Whole genome sequencing of Colletotrichum sp.</title>
        <authorList>
            <person name="Li H."/>
        </authorList>
    </citation>
    <scope>NUCLEOTIDE SEQUENCE</scope>
    <source>
        <strain evidence="3">CkLH20</strain>
    </source>
</reference>
<dbReference type="Proteomes" id="UP000781932">
    <property type="component" value="Unassembled WGS sequence"/>
</dbReference>
<dbReference type="SUPFAM" id="SSF53335">
    <property type="entry name" value="S-adenosyl-L-methionine-dependent methyltransferases"/>
    <property type="match status" value="1"/>
</dbReference>
<dbReference type="OrthoDB" id="2013972at2759"/>
<keyword evidence="4" id="KW-1185">Reference proteome</keyword>
<dbReference type="RefSeq" id="XP_038742526.1">
    <property type="nucleotide sequence ID" value="XM_038892290.1"/>
</dbReference>
<dbReference type="GeneID" id="62165364"/>
<sequence>MCNDSAEPVAPPIAVDPRVEAESENDQTDNERYNHTLIGVERPASLTESIKEYREIHGRTFTQKTEYWGPNDEKHNDALDFNHFWITELFDDKLTLAPIGDSPQRVLDLGTGTGIWAMEFADLFPSAEVIGIDLSPTQPAWVPPNVQFLIDDFEKEWSWPQDHFDYVHARNLEGCFADLPAFCKELYDHTKPGGYFEIIEFDTRARSQNVELDDKHIFNQWYNWIVEGQAKMGKPQGNVASGRFKQALLDAGFTDLVEKRWKVPVGTWPAKPEMKRLGYCNLEFMEKSLEGFMLYILKEVLGFTTEETHVTISEVRAAFRDYKIQPYYYMDAVFARKPIEVEQKTEDTPEA</sequence>
<organism evidence="3 4">
    <name type="scientific">Colletotrichum karsti</name>
    <dbReference type="NCBI Taxonomy" id="1095194"/>
    <lineage>
        <taxon>Eukaryota</taxon>
        <taxon>Fungi</taxon>
        <taxon>Dikarya</taxon>
        <taxon>Ascomycota</taxon>
        <taxon>Pezizomycotina</taxon>
        <taxon>Sordariomycetes</taxon>
        <taxon>Hypocreomycetidae</taxon>
        <taxon>Glomerellales</taxon>
        <taxon>Glomerellaceae</taxon>
        <taxon>Colletotrichum</taxon>
        <taxon>Colletotrichum boninense species complex</taxon>
    </lineage>
</organism>
<comment type="caution">
    <text evidence="3">The sequence shown here is derived from an EMBL/GenBank/DDBJ whole genome shotgun (WGS) entry which is preliminary data.</text>
</comment>
<evidence type="ECO:0008006" key="5">
    <source>
        <dbReference type="Google" id="ProtNLM"/>
    </source>
</evidence>
<dbReference type="EMBL" id="JAATWM020000034">
    <property type="protein sequence ID" value="KAF9873065.1"/>
    <property type="molecule type" value="Genomic_DNA"/>
</dbReference>
<reference evidence="3" key="1">
    <citation type="submission" date="2020-03" db="EMBL/GenBank/DDBJ databases">
        <authorList>
            <person name="He L."/>
        </authorList>
    </citation>
    <scope>NUCLEOTIDE SEQUENCE</scope>
    <source>
        <strain evidence="3">CkLH20</strain>
    </source>
</reference>
<accession>A0A9P6HZL9</accession>